<evidence type="ECO:0000313" key="8">
    <source>
        <dbReference type="EMBL" id="KAK6467073.1"/>
    </source>
</evidence>
<evidence type="ECO:0000256" key="4">
    <source>
        <dbReference type="ARBA" id="ARBA00023242"/>
    </source>
</evidence>
<sequence>MATAQLQKNTLGTTVFPNKVTTESQSLVLVKRLLAVAVSCITYLRGMFPEKAYGNKYIEDLCVKILKEDKSCPGSTQIVKWMFGCYDALQKKYLRMVALSVYTDPEDPQTVTECYQFKFKYTKDGPVMDFESSNKKTDSKVSCADTRKASVLLVRKLYVLMQNLGPLPSDIFLNMKLFYYDEVTPSDYQPPGFKEGDSDSMMFEGEPVHLTVGEVATPFHSLKVKVTTESDRMEQVDQGLMCTDKTKQSLQLDDTEEGGMQDSSMNIIQESTMKEARAVDDNVNSIEREDSEIVLTCQEAMKTAEEGSCLSDSRSQMDQLLSQTSDLAVTGSRRTRSGRGIAPSVVDGGELCRTSPKTGRKRGLAERNKPVSQFEIPCSQEDVPAPKRRKFSEPKERF</sequence>
<proteinExistence type="predicted"/>
<keyword evidence="9" id="KW-1185">Reference proteome</keyword>
<dbReference type="InterPro" id="IPR036570">
    <property type="entry name" value="HORMA_dom_sf"/>
</dbReference>
<evidence type="ECO:0000313" key="9">
    <source>
        <dbReference type="Proteomes" id="UP001369086"/>
    </source>
</evidence>
<dbReference type="InterPro" id="IPR051294">
    <property type="entry name" value="HORMA_MeioticProgression"/>
</dbReference>
<dbReference type="PANTHER" id="PTHR48225">
    <property type="entry name" value="HORMA DOMAIN-CONTAINING PROTEIN 1"/>
    <property type="match status" value="1"/>
</dbReference>
<dbReference type="Gene3D" id="3.30.900.10">
    <property type="entry name" value="HORMA domain"/>
    <property type="match status" value="1"/>
</dbReference>
<dbReference type="InterPro" id="IPR003511">
    <property type="entry name" value="HORMA_dom"/>
</dbReference>
<dbReference type="PANTHER" id="PTHR48225:SF7">
    <property type="entry name" value="MEIOSIS-SPECIFIC PROTEIN HOP1"/>
    <property type="match status" value="1"/>
</dbReference>
<comment type="subcellular location">
    <subcellularLocation>
        <location evidence="2">Chromosome</location>
    </subcellularLocation>
    <subcellularLocation>
        <location evidence="1">Nucleus</location>
    </subcellularLocation>
</comment>
<feature type="region of interest" description="Disordered" evidence="6">
    <location>
        <begin position="328"/>
        <end position="398"/>
    </location>
</feature>
<keyword evidence="3" id="KW-0158">Chromosome</keyword>
<evidence type="ECO:0000256" key="1">
    <source>
        <dbReference type="ARBA" id="ARBA00004123"/>
    </source>
</evidence>
<organism evidence="8 9">
    <name type="scientific">Huso huso</name>
    <name type="common">Beluga</name>
    <name type="synonym">Acipenser huso</name>
    <dbReference type="NCBI Taxonomy" id="61971"/>
    <lineage>
        <taxon>Eukaryota</taxon>
        <taxon>Metazoa</taxon>
        <taxon>Chordata</taxon>
        <taxon>Craniata</taxon>
        <taxon>Vertebrata</taxon>
        <taxon>Euteleostomi</taxon>
        <taxon>Actinopterygii</taxon>
        <taxon>Chondrostei</taxon>
        <taxon>Acipenseriformes</taxon>
        <taxon>Acipenseridae</taxon>
        <taxon>Huso</taxon>
    </lineage>
</organism>
<dbReference type="PROSITE" id="PS50815">
    <property type="entry name" value="HORMA"/>
    <property type="match status" value="1"/>
</dbReference>
<gene>
    <name evidence="8" type="ORF">HHUSO_G35445</name>
</gene>
<feature type="domain" description="HORMA" evidence="7">
    <location>
        <begin position="24"/>
        <end position="226"/>
    </location>
</feature>
<evidence type="ECO:0000256" key="2">
    <source>
        <dbReference type="ARBA" id="ARBA00004286"/>
    </source>
</evidence>
<dbReference type="Proteomes" id="UP001369086">
    <property type="component" value="Unassembled WGS sequence"/>
</dbReference>
<dbReference type="SUPFAM" id="SSF56019">
    <property type="entry name" value="The spindle assembly checkpoint protein mad2"/>
    <property type="match status" value="1"/>
</dbReference>
<accession>A0ABR0Y3R8</accession>
<protein>
    <submittedName>
        <fullName evidence="8">HORMA domain-containing protein 1-like</fullName>
    </submittedName>
</protein>
<dbReference type="EMBL" id="JAHFZB010000051">
    <property type="protein sequence ID" value="KAK6467073.1"/>
    <property type="molecule type" value="Genomic_DNA"/>
</dbReference>
<dbReference type="Pfam" id="PF02301">
    <property type="entry name" value="HORMA"/>
    <property type="match status" value="1"/>
</dbReference>
<keyword evidence="5" id="KW-0469">Meiosis</keyword>
<evidence type="ECO:0000256" key="6">
    <source>
        <dbReference type="SAM" id="MobiDB-lite"/>
    </source>
</evidence>
<name>A0ABR0Y3R8_HUSHU</name>
<evidence type="ECO:0000256" key="3">
    <source>
        <dbReference type="ARBA" id="ARBA00022454"/>
    </source>
</evidence>
<reference evidence="8 9" key="1">
    <citation type="submission" date="2021-05" db="EMBL/GenBank/DDBJ databases">
        <authorList>
            <person name="Zahm M."/>
            <person name="Klopp C."/>
            <person name="Cabau C."/>
            <person name="Kuhl H."/>
            <person name="Suciu R."/>
            <person name="Ciorpac M."/>
            <person name="Holostenco D."/>
            <person name="Gessner J."/>
            <person name="Wuertz S."/>
            <person name="Hohne C."/>
            <person name="Stock M."/>
            <person name="Gislard M."/>
            <person name="Lluch J."/>
            <person name="Milhes M."/>
            <person name="Lampietro C."/>
            <person name="Lopez Roques C."/>
            <person name="Donnadieu C."/>
            <person name="Du K."/>
            <person name="Schartl M."/>
            <person name="Guiguen Y."/>
        </authorList>
    </citation>
    <scope>NUCLEOTIDE SEQUENCE [LARGE SCALE GENOMIC DNA]</scope>
    <source>
        <strain evidence="8">Hh-F2</strain>
        <tissue evidence="8">Blood</tissue>
    </source>
</reference>
<evidence type="ECO:0000256" key="5">
    <source>
        <dbReference type="ARBA" id="ARBA00023254"/>
    </source>
</evidence>
<evidence type="ECO:0000259" key="7">
    <source>
        <dbReference type="PROSITE" id="PS50815"/>
    </source>
</evidence>
<comment type="caution">
    <text evidence="8">The sequence shown here is derived from an EMBL/GenBank/DDBJ whole genome shotgun (WGS) entry which is preliminary data.</text>
</comment>
<keyword evidence="4" id="KW-0539">Nucleus</keyword>